<dbReference type="GO" id="GO:0046872">
    <property type="term" value="F:metal ion binding"/>
    <property type="evidence" value="ECO:0007669"/>
    <property type="project" value="UniProtKB-KW"/>
</dbReference>
<dbReference type="Gene3D" id="2.130.10.10">
    <property type="entry name" value="YVTN repeat-like/Quinoprotein amine dehydrogenase"/>
    <property type="match status" value="3"/>
</dbReference>
<dbReference type="GO" id="GO:0009055">
    <property type="term" value="F:electron transfer activity"/>
    <property type="evidence" value="ECO:0007669"/>
    <property type="project" value="InterPro"/>
</dbReference>
<dbReference type="PANTHER" id="PTHR22847">
    <property type="entry name" value="WD40 REPEAT PROTEIN"/>
    <property type="match status" value="1"/>
</dbReference>
<keyword evidence="10" id="KW-0732">Signal</keyword>
<dbReference type="PROSITE" id="PS50294">
    <property type="entry name" value="WD_REPEATS_REGION"/>
    <property type="match status" value="2"/>
</dbReference>
<dbReference type="CDD" id="cd00200">
    <property type="entry name" value="WD40"/>
    <property type="match status" value="1"/>
</dbReference>
<dbReference type="Proteomes" id="UP000198925">
    <property type="component" value="Unassembled WGS sequence"/>
</dbReference>
<dbReference type="InterPro" id="IPR036909">
    <property type="entry name" value="Cyt_c-like_dom_sf"/>
</dbReference>
<dbReference type="SUPFAM" id="SSF50978">
    <property type="entry name" value="WD40 repeat-like"/>
    <property type="match status" value="1"/>
</dbReference>
<protein>
    <submittedName>
        <fullName evidence="12">WD-40 repeat-containing protein</fullName>
    </submittedName>
</protein>
<feature type="repeat" description="WD" evidence="8">
    <location>
        <begin position="143"/>
        <end position="182"/>
    </location>
</feature>
<evidence type="ECO:0000256" key="1">
    <source>
        <dbReference type="ARBA" id="ARBA00022448"/>
    </source>
</evidence>
<keyword evidence="7 9" id="KW-0408">Iron</keyword>
<dbReference type="STRING" id="938405.SAMN02927895_02586"/>
<evidence type="ECO:0000313" key="13">
    <source>
        <dbReference type="Proteomes" id="UP000198925"/>
    </source>
</evidence>
<keyword evidence="13" id="KW-1185">Reference proteome</keyword>
<keyword evidence="5" id="KW-0677">Repeat</keyword>
<keyword evidence="2 8" id="KW-0853">WD repeat</keyword>
<keyword evidence="3 9" id="KW-0349">Heme</keyword>
<dbReference type="Gene3D" id="1.10.760.10">
    <property type="entry name" value="Cytochrome c-like domain"/>
    <property type="match status" value="1"/>
</dbReference>
<dbReference type="PROSITE" id="PS50082">
    <property type="entry name" value="WD_REPEATS_2"/>
    <property type="match status" value="5"/>
</dbReference>
<feature type="repeat" description="WD" evidence="8">
    <location>
        <begin position="261"/>
        <end position="302"/>
    </location>
</feature>
<feature type="repeat" description="WD" evidence="8">
    <location>
        <begin position="22"/>
        <end position="61"/>
    </location>
</feature>
<organism evidence="12 13">
    <name type="scientific">Belnapia rosea</name>
    <dbReference type="NCBI Taxonomy" id="938405"/>
    <lineage>
        <taxon>Bacteria</taxon>
        <taxon>Pseudomonadati</taxon>
        <taxon>Pseudomonadota</taxon>
        <taxon>Alphaproteobacteria</taxon>
        <taxon>Acetobacterales</taxon>
        <taxon>Roseomonadaceae</taxon>
        <taxon>Belnapia</taxon>
    </lineage>
</organism>
<evidence type="ECO:0000256" key="3">
    <source>
        <dbReference type="ARBA" id="ARBA00022617"/>
    </source>
</evidence>
<evidence type="ECO:0000256" key="5">
    <source>
        <dbReference type="ARBA" id="ARBA00022737"/>
    </source>
</evidence>
<keyword evidence="1" id="KW-0813">Transport</keyword>
<evidence type="ECO:0000256" key="7">
    <source>
        <dbReference type="ARBA" id="ARBA00023004"/>
    </source>
</evidence>
<sequence>MRLGCLLALLLAIGGAAPAQELPGHGGPVRALAAWPGGLASGGFDQAVILWDPASGRARRVMRWHGAAVNALVALPGGGLASGGEDGRIALWPPGGAAEPLRVLEGHAAPVAGLAVGPDGMLASAGWDGIVRLWPNGGTSRVLDGHQGPVNGIAWAGRRWASAGYDGTVRVWDGQNGQVLAEFGLPQHALAALPGGMLASGGADGVVRLIAADGAVRELAAGSRPVVALAAAPGGAMLAAASLGGSVTLWSLPEGRLLHTLEGPGLPVWSVAFATDERTLWTGGQDRLLRRWDAASGAPLGPLAPAVEEALPDGADPEGARVFRACSACHALTATAGPMAGPSLHGIFGRQMGSLPGYPYSPRLARGDITWTPETVADLFTRGPDVVTPGTTMPVQRLGDPAERAALIRFLEVATAARSAP</sequence>
<dbReference type="PRINTS" id="PR00604">
    <property type="entry name" value="CYTCHRMECIAB"/>
</dbReference>
<dbReference type="InterPro" id="IPR009056">
    <property type="entry name" value="Cyt_c-like_dom"/>
</dbReference>
<proteinExistence type="predicted"/>
<dbReference type="Pfam" id="PF00400">
    <property type="entry name" value="WD40"/>
    <property type="match status" value="5"/>
</dbReference>
<evidence type="ECO:0000256" key="10">
    <source>
        <dbReference type="SAM" id="SignalP"/>
    </source>
</evidence>
<keyword evidence="4 9" id="KW-0479">Metal-binding</keyword>
<dbReference type="GO" id="GO:0020037">
    <property type="term" value="F:heme binding"/>
    <property type="evidence" value="ECO:0007669"/>
    <property type="project" value="InterPro"/>
</dbReference>
<feature type="repeat" description="WD" evidence="8">
    <location>
        <begin position="219"/>
        <end position="260"/>
    </location>
</feature>
<dbReference type="SMART" id="SM00320">
    <property type="entry name" value="WD40"/>
    <property type="match status" value="7"/>
</dbReference>
<dbReference type="PROSITE" id="PS51007">
    <property type="entry name" value="CYTC"/>
    <property type="match status" value="1"/>
</dbReference>
<evidence type="ECO:0000256" key="4">
    <source>
        <dbReference type="ARBA" id="ARBA00022723"/>
    </source>
</evidence>
<dbReference type="EMBL" id="FMZX01000003">
    <property type="protein sequence ID" value="SDC96763.1"/>
    <property type="molecule type" value="Genomic_DNA"/>
</dbReference>
<feature type="chain" id="PRO_5011712292" evidence="10">
    <location>
        <begin position="20"/>
        <end position="421"/>
    </location>
</feature>
<dbReference type="InterPro" id="IPR036322">
    <property type="entry name" value="WD40_repeat_dom_sf"/>
</dbReference>
<accession>A0A1G6QX41</accession>
<evidence type="ECO:0000256" key="6">
    <source>
        <dbReference type="ARBA" id="ARBA00022982"/>
    </source>
</evidence>
<evidence type="ECO:0000256" key="8">
    <source>
        <dbReference type="PROSITE-ProRule" id="PRU00221"/>
    </source>
</evidence>
<dbReference type="SUPFAM" id="SSF46626">
    <property type="entry name" value="Cytochrome c"/>
    <property type="match status" value="1"/>
</dbReference>
<evidence type="ECO:0000259" key="11">
    <source>
        <dbReference type="PROSITE" id="PS51007"/>
    </source>
</evidence>
<feature type="repeat" description="WD" evidence="8">
    <location>
        <begin position="104"/>
        <end position="134"/>
    </location>
</feature>
<feature type="signal peptide" evidence="10">
    <location>
        <begin position="1"/>
        <end position="19"/>
    </location>
</feature>
<evidence type="ECO:0000256" key="9">
    <source>
        <dbReference type="PROSITE-ProRule" id="PRU00433"/>
    </source>
</evidence>
<dbReference type="AlphaFoldDB" id="A0A1G6QX41"/>
<dbReference type="InterPro" id="IPR001680">
    <property type="entry name" value="WD40_rpt"/>
</dbReference>
<reference evidence="12 13" key="1">
    <citation type="submission" date="2016-10" db="EMBL/GenBank/DDBJ databases">
        <authorList>
            <person name="de Groot N.N."/>
        </authorList>
    </citation>
    <scope>NUCLEOTIDE SEQUENCE [LARGE SCALE GENOMIC DNA]</scope>
    <source>
        <strain evidence="12 13">CPCC 100156</strain>
    </source>
</reference>
<dbReference type="InterPro" id="IPR015943">
    <property type="entry name" value="WD40/YVTN_repeat-like_dom_sf"/>
</dbReference>
<feature type="domain" description="Cytochrome c" evidence="11">
    <location>
        <begin position="314"/>
        <end position="415"/>
    </location>
</feature>
<dbReference type="PANTHER" id="PTHR22847:SF637">
    <property type="entry name" value="WD REPEAT DOMAIN 5B"/>
    <property type="match status" value="1"/>
</dbReference>
<evidence type="ECO:0000256" key="2">
    <source>
        <dbReference type="ARBA" id="ARBA00022574"/>
    </source>
</evidence>
<dbReference type="InterPro" id="IPR002327">
    <property type="entry name" value="Cyt_c_1A/1B"/>
</dbReference>
<evidence type="ECO:0000313" key="12">
    <source>
        <dbReference type="EMBL" id="SDC96763.1"/>
    </source>
</evidence>
<gene>
    <name evidence="12" type="ORF">SAMN04487779_1003216</name>
</gene>
<name>A0A1G6QX41_9PROT</name>
<keyword evidence="6" id="KW-0249">Electron transport</keyword>